<dbReference type="EMBL" id="JASGBP010000009">
    <property type="protein sequence ID" value="MDI9258183.1"/>
    <property type="molecule type" value="Genomic_DNA"/>
</dbReference>
<evidence type="ECO:0000313" key="2">
    <source>
        <dbReference type="EMBL" id="MDI9258183.1"/>
    </source>
</evidence>
<organism evidence="2 3">
    <name type="scientific">Flavobacterium sedimenticola</name>
    <dbReference type="NCBI Taxonomy" id="3043286"/>
    <lineage>
        <taxon>Bacteria</taxon>
        <taxon>Pseudomonadati</taxon>
        <taxon>Bacteroidota</taxon>
        <taxon>Flavobacteriia</taxon>
        <taxon>Flavobacteriales</taxon>
        <taxon>Flavobacteriaceae</taxon>
        <taxon>Flavobacterium</taxon>
    </lineage>
</organism>
<name>A0ABT6XT35_9FLAO</name>
<protein>
    <submittedName>
        <fullName evidence="2">DUF262 domain-containing protein</fullName>
    </submittedName>
</protein>
<keyword evidence="3" id="KW-1185">Reference proteome</keyword>
<reference evidence="2 3" key="1">
    <citation type="submission" date="2023-05" db="EMBL/GenBank/DDBJ databases">
        <title>Flavobacterium sedimenti sp. nov., isolated from the sediment.</title>
        <authorList>
            <person name="Wu N."/>
        </authorList>
    </citation>
    <scope>NUCLEOTIDE SEQUENCE [LARGE SCALE GENOMIC DNA]</scope>
    <source>
        <strain evidence="2 3">YZ-48</strain>
    </source>
</reference>
<feature type="domain" description="GmrSD restriction endonucleases N-terminal" evidence="1">
    <location>
        <begin position="10"/>
        <end position="220"/>
    </location>
</feature>
<dbReference type="Pfam" id="PF03235">
    <property type="entry name" value="GmrSD_N"/>
    <property type="match status" value="1"/>
</dbReference>
<comment type="caution">
    <text evidence="2">The sequence shown here is derived from an EMBL/GenBank/DDBJ whole genome shotgun (WGS) entry which is preliminary data.</text>
</comment>
<evidence type="ECO:0000259" key="1">
    <source>
        <dbReference type="Pfam" id="PF03235"/>
    </source>
</evidence>
<gene>
    <name evidence="2" type="ORF">QHT84_12230</name>
</gene>
<sequence length="720" mass="85180">MKTNFWRIVEQTKIEIPIIQRDYAQGRAEENRIARNFIGKIKSKLLLQEKLNLDFVYGKTENKELIPLDGQQRLTTLFLLHWYIATKEGQMTEEVKQTLSNFSYETRPSSQDFCKKLVLEGVSKIKNDQLLSKCIENEKWFSLSWKSDPTIKAILNMLNIIQEAFSDLEEPLFDKLISDDSLITFNYLPLDKFKLTDELYIKMNSRGKPLTEFENFKANFSSFLKETEKSKLDNEWYDIFWKLETGKDKLEIKNIDEQFYNFFSNITLNLYVEKKDIDKGFIDGYYLFNQYEEVYKDFDKSVEQIKSILDALQAYPDESGYFKDFIKSTSITYWERVRFYAVTKFFIKIGEINQANKPVYDNWIRVCRNLINNTLIQSPVEFYAAIRAINQLSEGLEDIHNYIITSDILSGLITAQQEEEKIKANLILTSEDWEKQIKTIENHHYFDGQIGFILNFSKENNDYILNSFTNYSILLNELFLEFKSSRTFLFQRALLTEGYYLIDISNSKTFCNFETGLRAKMDNWRKVFNDEKKSIVLKSMLDKLHYESLESDLNALIANYTENDWKGLFIKNKLILPHCCNFQIKKNGDKIYLSRSNAGNWKRKAELYTYDLFTTKLFGKSIYPFTRSDYYETIDEPCAFIDNWYYGDNSFAIDIFFNKGFVLSFFDRKENKIPAIIVDTLEQSQFVKEDNRYNLVTDLYHKEEVFEILISVCNKLESVL</sequence>
<evidence type="ECO:0000313" key="3">
    <source>
        <dbReference type="Proteomes" id="UP001230035"/>
    </source>
</evidence>
<dbReference type="RefSeq" id="WP_283239848.1">
    <property type="nucleotide sequence ID" value="NZ_JASGBP010000009.1"/>
</dbReference>
<dbReference type="InterPro" id="IPR004919">
    <property type="entry name" value="GmrSD_N"/>
</dbReference>
<dbReference type="Proteomes" id="UP001230035">
    <property type="component" value="Unassembled WGS sequence"/>
</dbReference>
<proteinExistence type="predicted"/>
<accession>A0ABT6XT35</accession>